<name>A0A6G9YEC0_9NOCA</name>
<sequence length="135" mass="15137">MIHTPNEFLSRLVGCRLFSVVFVMDYVQLCFDSDATEDRPILTCDVFPVVHTESAQLREGEIGYADALRAFIPGQVVATAEAFEVGLRVEFSNGAIVLRPTYDELVGPEIATLSGFVDRAWMGWRPGEDVFEYLR</sequence>
<dbReference type="AlphaFoldDB" id="A0A6G9YEC0"/>
<evidence type="ECO:0000313" key="1">
    <source>
        <dbReference type="EMBL" id="QIS11579.1"/>
    </source>
</evidence>
<evidence type="ECO:0000313" key="2">
    <source>
        <dbReference type="Proteomes" id="UP000503540"/>
    </source>
</evidence>
<dbReference type="EMBL" id="CP046172">
    <property type="protein sequence ID" value="QIS11579.1"/>
    <property type="molecule type" value="Genomic_DNA"/>
</dbReference>
<gene>
    <name evidence="1" type="ORF">F5544_18525</name>
</gene>
<dbReference type="KEGG" id="nah:F5544_18525"/>
<organism evidence="1 2">
    <name type="scientific">Nocardia arthritidis</name>
    <dbReference type="NCBI Taxonomy" id="228602"/>
    <lineage>
        <taxon>Bacteria</taxon>
        <taxon>Bacillati</taxon>
        <taxon>Actinomycetota</taxon>
        <taxon>Actinomycetes</taxon>
        <taxon>Mycobacteriales</taxon>
        <taxon>Nocardiaceae</taxon>
        <taxon>Nocardia</taxon>
    </lineage>
</organism>
<protein>
    <submittedName>
        <fullName evidence="1">Uncharacterized protein</fullName>
    </submittedName>
</protein>
<accession>A0A6G9YEC0</accession>
<keyword evidence="2" id="KW-1185">Reference proteome</keyword>
<reference evidence="1 2" key="1">
    <citation type="journal article" date="2019" name="ACS Chem. Biol.">
        <title>Identification and Mobilization of a Cryptic Antibiotic Biosynthesis Gene Locus from a Human-Pathogenic Nocardia Isolate.</title>
        <authorList>
            <person name="Herisse M."/>
            <person name="Ishida K."/>
            <person name="Porter J.L."/>
            <person name="Howden B."/>
            <person name="Hertweck C."/>
            <person name="Stinear T.P."/>
            <person name="Pidot S.J."/>
        </authorList>
    </citation>
    <scope>NUCLEOTIDE SEQUENCE [LARGE SCALE GENOMIC DNA]</scope>
    <source>
        <strain evidence="1 2">AUSMDU00012717</strain>
    </source>
</reference>
<dbReference type="RefSeq" id="WP_167474371.1">
    <property type="nucleotide sequence ID" value="NZ_CP046172.1"/>
</dbReference>
<proteinExistence type="predicted"/>
<dbReference type="Proteomes" id="UP000503540">
    <property type="component" value="Chromosome"/>
</dbReference>